<dbReference type="InterPro" id="IPR004291">
    <property type="entry name" value="Transposase_IS66_central"/>
</dbReference>
<dbReference type="Proteomes" id="UP000253934">
    <property type="component" value="Unassembled WGS sequence"/>
</dbReference>
<sequence length="245" mass="28877">MALQQGKKPHQVRSGIHTTNLTGVFPEGQIILYKTGLHHAGEILAQILSKRTIDEQIIIMADVASANTSKINLQENKNIKIANCNSHSGMKFKDLANKETETARKNRIKNHETSEYLNYFLFRYKTIFKNENLTKNMTPKEQLYFHQNHSLPLMLEMKNKIEQDIHNKIFEPNDEIGKVYKFFSNHFIKLCAFCYFEGAPVCNNLSERMLKSIITHRKNSLFFKNPTRRYRCRYFNLYFIYSKRK</sequence>
<dbReference type="EMBL" id="QOVW01000053">
    <property type="protein sequence ID" value="RDB36669.1"/>
    <property type="molecule type" value="Genomic_DNA"/>
</dbReference>
<feature type="domain" description="Transposase IS66 central" evidence="1">
    <location>
        <begin position="27"/>
        <end position="226"/>
    </location>
</feature>
<evidence type="ECO:0000313" key="2">
    <source>
        <dbReference type="EMBL" id="RDB36669.1"/>
    </source>
</evidence>
<gene>
    <name evidence="2" type="ORF">DCC88_03905</name>
</gene>
<keyword evidence="3" id="KW-1185">Reference proteome</keyword>
<dbReference type="Pfam" id="PF03050">
    <property type="entry name" value="DDE_Tnp_IS66"/>
    <property type="match status" value="1"/>
</dbReference>
<dbReference type="AlphaFoldDB" id="A0A369KPS1"/>
<name>A0A369KPS1_9BACT</name>
<comment type="caution">
    <text evidence="2">The sequence shown here is derived from an EMBL/GenBank/DDBJ whole genome shotgun (WGS) entry which is preliminary data.</text>
</comment>
<evidence type="ECO:0000259" key="1">
    <source>
        <dbReference type="Pfam" id="PF03050"/>
    </source>
</evidence>
<accession>A0A369KPS1</accession>
<proteinExistence type="predicted"/>
<reference evidence="2" key="1">
    <citation type="submission" date="2018-04" db="EMBL/GenBank/DDBJ databases">
        <title>Draft genome sequence of the Candidatus Spirobacillus cienkowskii, a pathogen of freshwater Daphnia species, reconstructed from hemolymph metagenomic reads.</title>
        <authorList>
            <person name="Bresciani L."/>
            <person name="Lemos L.N."/>
            <person name="Wale N."/>
            <person name="Lin J.Y."/>
            <person name="Fernandes G.R."/>
            <person name="Duffy M.A."/>
            <person name="Rodrigues J.M."/>
        </authorList>
    </citation>
    <scope>NUCLEOTIDE SEQUENCE [LARGE SCALE GENOMIC DNA]</scope>
    <source>
        <strain evidence="2">Binning01</strain>
    </source>
</reference>
<protein>
    <recommendedName>
        <fullName evidence="1">Transposase IS66 central domain-containing protein</fullName>
    </recommendedName>
</protein>
<organism evidence="2 3">
    <name type="scientific">Spirobacillus cienkowskii</name>
    <dbReference type="NCBI Taxonomy" id="495820"/>
    <lineage>
        <taxon>Bacteria</taxon>
        <taxon>Pseudomonadati</taxon>
        <taxon>Bdellovibrionota</taxon>
        <taxon>Oligoflexia</taxon>
        <taxon>Silvanigrellales</taxon>
        <taxon>Spirobacillus</taxon>
    </lineage>
</organism>
<evidence type="ECO:0000313" key="3">
    <source>
        <dbReference type="Proteomes" id="UP000253934"/>
    </source>
</evidence>